<proteinExistence type="predicted"/>
<reference evidence="2 3" key="1">
    <citation type="submission" date="2021-04" db="EMBL/GenBank/DDBJ databases">
        <authorList>
            <person name="De Guttry C."/>
            <person name="Zahm M."/>
            <person name="Klopp C."/>
            <person name="Cabau C."/>
            <person name="Louis A."/>
            <person name="Berthelot C."/>
            <person name="Parey E."/>
            <person name="Roest Crollius H."/>
            <person name="Montfort J."/>
            <person name="Robinson-Rechavi M."/>
            <person name="Bucao C."/>
            <person name="Bouchez O."/>
            <person name="Gislard M."/>
            <person name="Lluch J."/>
            <person name="Milhes M."/>
            <person name="Lampietro C."/>
            <person name="Lopez Roques C."/>
            <person name="Donnadieu C."/>
            <person name="Braasch I."/>
            <person name="Desvignes T."/>
            <person name="Postlethwait J."/>
            <person name="Bobe J."/>
            <person name="Wedekind C."/>
            <person name="Guiguen Y."/>
        </authorList>
    </citation>
    <scope>NUCLEOTIDE SEQUENCE [LARGE SCALE GENOMIC DNA]</scope>
    <source>
        <strain evidence="2">Cs_M1</strain>
        <tissue evidence="2">Blood</tissue>
    </source>
</reference>
<dbReference type="Proteomes" id="UP001356427">
    <property type="component" value="Unassembled WGS sequence"/>
</dbReference>
<feature type="compositionally biased region" description="Basic and acidic residues" evidence="1">
    <location>
        <begin position="97"/>
        <end position="111"/>
    </location>
</feature>
<comment type="caution">
    <text evidence="2">The sequence shown here is derived from an EMBL/GenBank/DDBJ whole genome shotgun (WGS) entry which is preliminary data.</text>
</comment>
<gene>
    <name evidence="2" type="ORF">J4Q44_G00206230</name>
</gene>
<evidence type="ECO:0000256" key="1">
    <source>
        <dbReference type="SAM" id="MobiDB-lite"/>
    </source>
</evidence>
<keyword evidence="3" id="KW-1185">Reference proteome</keyword>
<feature type="region of interest" description="Disordered" evidence="1">
    <location>
        <begin position="72"/>
        <end position="111"/>
    </location>
</feature>
<dbReference type="EMBL" id="JAGTTL010000018">
    <property type="protein sequence ID" value="KAK6309160.1"/>
    <property type="molecule type" value="Genomic_DNA"/>
</dbReference>
<organism evidence="2 3">
    <name type="scientific">Coregonus suidteri</name>
    <dbReference type="NCBI Taxonomy" id="861788"/>
    <lineage>
        <taxon>Eukaryota</taxon>
        <taxon>Metazoa</taxon>
        <taxon>Chordata</taxon>
        <taxon>Craniata</taxon>
        <taxon>Vertebrata</taxon>
        <taxon>Euteleostomi</taxon>
        <taxon>Actinopterygii</taxon>
        <taxon>Neopterygii</taxon>
        <taxon>Teleostei</taxon>
        <taxon>Protacanthopterygii</taxon>
        <taxon>Salmoniformes</taxon>
        <taxon>Salmonidae</taxon>
        <taxon>Coregoninae</taxon>
        <taxon>Coregonus</taxon>
    </lineage>
</organism>
<protein>
    <submittedName>
        <fullName evidence="2">Uncharacterized protein</fullName>
    </submittedName>
</protein>
<accession>A0AAN8LN46</accession>
<name>A0AAN8LN46_9TELE</name>
<evidence type="ECO:0000313" key="2">
    <source>
        <dbReference type="EMBL" id="KAK6309160.1"/>
    </source>
</evidence>
<dbReference type="AlphaFoldDB" id="A0AAN8LN46"/>
<sequence>MSKIQLLRVFLNDRLTAAADEIFGVVDKMIAEYQEEVVRLQRLLDIVLQPEIPLNLHREDLQQLTLSVSEVEVPPEQQHCEQEWSPSLGQEDPEPTQIKEEQEELRTRQEE</sequence>
<evidence type="ECO:0000313" key="3">
    <source>
        <dbReference type="Proteomes" id="UP001356427"/>
    </source>
</evidence>